<dbReference type="Pfam" id="PF00069">
    <property type="entry name" value="Pkinase"/>
    <property type="match status" value="1"/>
</dbReference>
<dbReference type="GO" id="GO:0005634">
    <property type="term" value="C:nucleus"/>
    <property type="evidence" value="ECO:0007669"/>
    <property type="project" value="TreeGrafter"/>
</dbReference>
<dbReference type="GO" id="GO:0004691">
    <property type="term" value="F:cAMP-dependent protein kinase activity"/>
    <property type="evidence" value="ECO:0007669"/>
    <property type="project" value="UniProtKB-EC"/>
</dbReference>
<protein>
    <recommendedName>
        <fullName evidence="1">cAMP-dependent protein kinase</fullName>
        <ecNumber evidence="1">2.7.11.11</ecNumber>
    </recommendedName>
</protein>
<feature type="binding site" evidence="9">
    <location>
        <position position="694"/>
    </location>
    <ligand>
        <name>ATP</name>
        <dbReference type="ChEBI" id="CHEBI:30616"/>
    </ligand>
</feature>
<keyword evidence="2" id="KW-0723">Serine/threonine-protein kinase</keyword>
<dbReference type="FunFam" id="1.10.510.10:FF:000005">
    <property type="entry name" value="cAMP-dependent protein kinase catalytic subunit alpha"/>
    <property type="match status" value="1"/>
</dbReference>
<dbReference type="PANTHER" id="PTHR24353:SF153">
    <property type="entry name" value="CAMP-DEPENDENT PROTEIN KINASE CATALYTIC SUBUNIT 1"/>
    <property type="match status" value="1"/>
</dbReference>
<feature type="compositionally biased region" description="Basic and acidic residues" evidence="10">
    <location>
        <begin position="601"/>
        <end position="614"/>
    </location>
</feature>
<dbReference type="Gene3D" id="1.10.510.10">
    <property type="entry name" value="Transferase(Phosphotransferase) domain 1"/>
    <property type="match status" value="1"/>
</dbReference>
<sequence>MSERPSVLFPECGDFQAGTIKAVNTQGDHYETTYSTVHNVFVGSNNASSSSNTIGATVTTSVPSPRPIALSSQAISSPTIATSFHGLMSQLLGLFASSTLSHNETVNPLVLPALETASSGSSRSSRSEIHSIDSQSGAVTVASIEEPDEHVLNAEKLTTPEIFLCSLLGSGKGLPCWQPKPRKPFSGERGVVPGDVGTYSAEGGFEKLYNLWEDEVAIRERAAQFGETYQLHEKTVTLNDSELSKDDIIASPGTWSDVEYGPDGLTPARIDFRCGARQGAVVIPTSTAKLEQLTNHSTLRKTLVQSAGLLYMYANSVRQIGDEESLYFITGCIKSESWALAAYRDPLPPPYDVLRLVKRPPAASQISERIPPYAWTKRGTSEARVGASEAAQVMDQSLFLRGYKMAFSQDFRAQMDRRLRLSTDSLHSQENSGRDRSDSSKNLDHGSNDRNDGGSGGLGRDTVAGMPGSTETVQDGVCVGLWPNSPHKSFHPSDTMTGHLLQKTGANVALIHDDDWRFDMEGASLFEGKLNTDCSFATPQEIVIEQGVAYLKNPSLDISDEVETPSRENKVAEEKQESEGSQNSTLPPPSSLAGPDSTTDDSAKADKLDCKESISAEQTSVAREDAESDLDEPVKKNGLTEKMERRTELHYRLSDFTILRTLGTGSFGRVHLAQSNHNRRFYAIKVLNKERVVKTKQTEHTNNETRMLKDVQHPFIINLWGSFQDTGNLYMVMDFVPGGELFALLRRSKRFPNAVAKFYAAEVAVALNYLHSLDIVYRDLKPENILLTAEGHIKVADFGFAKVCTTTTWTLCGTPDYLAPEVVSQSRYNKSVDWYALGVLVFEMLSGFPPYHQHSTNHLELYEKILAGPLEIKMPSAFDGNACNLILKLMEGDPSRRYGNMRNGAGDVFEHPWFEEVDWDKLANRQINAPYIPRISGDGDACAFDHYPEDDVASTYGLSQTDPYGAEFPDFEYTNGVNIV</sequence>
<dbReference type="EC" id="2.7.11.11" evidence="1"/>
<dbReference type="EMBL" id="JAACJK010000219">
    <property type="protein sequence ID" value="KAF5317391.1"/>
    <property type="molecule type" value="Genomic_DNA"/>
</dbReference>
<evidence type="ECO:0000256" key="1">
    <source>
        <dbReference type="ARBA" id="ARBA00012444"/>
    </source>
</evidence>
<dbReference type="SMART" id="SM00220">
    <property type="entry name" value="S_TKc"/>
    <property type="match status" value="1"/>
</dbReference>
<keyword evidence="14" id="KW-1185">Reference proteome</keyword>
<dbReference type="GO" id="GO:0005524">
    <property type="term" value="F:ATP binding"/>
    <property type="evidence" value="ECO:0007669"/>
    <property type="project" value="UniProtKB-UniRule"/>
</dbReference>
<dbReference type="PROSITE" id="PS50011">
    <property type="entry name" value="PROTEIN_KINASE_DOM"/>
    <property type="match status" value="1"/>
</dbReference>
<feature type="compositionally biased region" description="Basic and acidic residues" evidence="10">
    <location>
        <begin position="564"/>
        <end position="578"/>
    </location>
</feature>
<dbReference type="Gene3D" id="3.30.200.20">
    <property type="entry name" value="Phosphorylase Kinase, domain 1"/>
    <property type="match status" value="1"/>
</dbReference>
<evidence type="ECO:0000256" key="8">
    <source>
        <dbReference type="ARBA" id="ARBA00047454"/>
    </source>
</evidence>
<feature type="region of interest" description="Disordered" evidence="10">
    <location>
        <begin position="559"/>
        <end position="641"/>
    </location>
</feature>
<dbReference type="CDD" id="cd05580">
    <property type="entry name" value="STKc_PKA_like"/>
    <property type="match status" value="1"/>
</dbReference>
<keyword evidence="6 9" id="KW-0067">ATP-binding</keyword>
<name>A0A8H5B688_9AGAR</name>
<evidence type="ECO:0000256" key="5">
    <source>
        <dbReference type="ARBA" id="ARBA00022777"/>
    </source>
</evidence>
<keyword evidence="3" id="KW-0808">Transferase</keyword>
<comment type="catalytic activity">
    <reaction evidence="7">
        <text>L-threonyl-[protein] + ATP = O-phospho-L-threonyl-[protein] + ADP + H(+)</text>
        <dbReference type="Rhea" id="RHEA:46608"/>
        <dbReference type="Rhea" id="RHEA-COMP:11060"/>
        <dbReference type="Rhea" id="RHEA-COMP:11605"/>
        <dbReference type="ChEBI" id="CHEBI:15378"/>
        <dbReference type="ChEBI" id="CHEBI:30013"/>
        <dbReference type="ChEBI" id="CHEBI:30616"/>
        <dbReference type="ChEBI" id="CHEBI:61977"/>
        <dbReference type="ChEBI" id="CHEBI:456216"/>
        <dbReference type="EC" id="2.7.11.11"/>
    </reaction>
</comment>
<dbReference type="GO" id="GO:0007165">
    <property type="term" value="P:signal transduction"/>
    <property type="evidence" value="ECO:0007669"/>
    <property type="project" value="UniProtKB-ARBA"/>
</dbReference>
<dbReference type="PROSITE" id="PS00108">
    <property type="entry name" value="PROTEIN_KINASE_ST"/>
    <property type="match status" value="1"/>
</dbReference>
<evidence type="ECO:0000256" key="2">
    <source>
        <dbReference type="ARBA" id="ARBA00022527"/>
    </source>
</evidence>
<feature type="region of interest" description="Disordered" evidence="10">
    <location>
        <begin position="423"/>
        <end position="470"/>
    </location>
</feature>
<evidence type="ECO:0000313" key="14">
    <source>
        <dbReference type="Proteomes" id="UP000541558"/>
    </source>
</evidence>
<reference evidence="13 14" key="1">
    <citation type="journal article" date="2020" name="ISME J.">
        <title>Uncovering the hidden diversity of litter-decomposition mechanisms in mushroom-forming fungi.</title>
        <authorList>
            <person name="Floudas D."/>
            <person name="Bentzer J."/>
            <person name="Ahren D."/>
            <person name="Johansson T."/>
            <person name="Persson P."/>
            <person name="Tunlid A."/>
        </authorList>
    </citation>
    <scope>NUCLEOTIDE SEQUENCE [LARGE SCALE GENOMIC DNA]</scope>
    <source>
        <strain evidence="13 14">CBS 175.51</strain>
    </source>
</reference>
<dbReference type="PROSITE" id="PS00107">
    <property type="entry name" value="PROTEIN_KINASE_ATP"/>
    <property type="match status" value="1"/>
</dbReference>
<keyword evidence="4 9" id="KW-0547">Nucleotide-binding</keyword>
<feature type="compositionally biased region" description="Basic and acidic residues" evidence="10">
    <location>
        <begin position="432"/>
        <end position="452"/>
    </location>
</feature>
<comment type="caution">
    <text evidence="13">The sequence shown here is derived from an EMBL/GenBank/DDBJ whole genome shotgun (WGS) entry which is preliminary data.</text>
</comment>
<comment type="catalytic activity">
    <reaction evidence="8">
        <text>L-seryl-[protein] + ATP = O-phospho-L-seryl-[protein] + ADP + H(+)</text>
        <dbReference type="Rhea" id="RHEA:17989"/>
        <dbReference type="Rhea" id="RHEA-COMP:9863"/>
        <dbReference type="Rhea" id="RHEA-COMP:11604"/>
        <dbReference type="ChEBI" id="CHEBI:15378"/>
        <dbReference type="ChEBI" id="CHEBI:29999"/>
        <dbReference type="ChEBI" id="CHEBI:30616"/>
        <dbReference type="ChEBI" id="CHEBI:83421"/>
        <dbReference type="ChEBI" id="CHEBI:456216"/>
        <dbReference type="EC" id="2.7.11.11"/>
    </reaction>
</comment>
<organism evidence="13 14">
    <name type="scientific">Ephemerocybe angulata</name>
    <dbReference type="NCBI Taxonomy" id="980116"/>
    <lineage>
        <taxon>Eukaryota</taxon>
        <taxon>Fungi</taxon>
        <taxon>Dikarya</taxon>
        <taxon>Basidiomycota</taxon>
        <taxon>Agaricomycotina</taxon>
        <taxon>Agaricomycetes</taxon>
        <taxon>Agaricomycetidae</taxon>
        <taxon>Agaricales</taxon>
        <taxon>Agaricineae</taxon>
        <taxon>Psathyrellaceae</taxon>
        <taxon>Ephemerocybe</taxon>
    </lineage>
</organism>
<dbReference type="PANTHER" id="PTHR24353">
    <property type="entry name" value="CYCLIC NUCLEOTIDE-DEPENDENT PROTEIN KINASE"/>
    <property type="match status" value="1"/>
</dbReference>
<dbReference type="OrthoDB" id="3222453at2759"/>
<dbReference type="Proteomes" id="UP000541558">
    <property type="component" value="Unassembled WGS sequence"/>
</dbReference>
<dbReference type="SMART" id="SM00133">
    <property type="entry name" value="S_TK_X"/>
    <property type="match status" value="1"/>
</dbReference>
<keyword evidence="5" id="KW-0418">Kinase</keyword>
<dbReference type="GO" id="GO:0005952">
    <property type="term" value="C:cAMP-dependent protein kinase complex"/>
    <property type="evidence" value="ECO:0007669"/>
    <property type="project" value="TreeGrafter"/>
</dbReference>
<feature type="region of interest" description="Disordered" evidence="10">
    <location>
        <begin position="118"/>
        <end position="138"/>
    </location>
</feature>
<evidence type="ECO:0000259" key="11">
    <source>
        <dbReference type="PROSITE" id="PS50011"/>
    </source>
</evidence>
<dbReference type="InterPro" id="IPR000961">
    <property type="entry name" value="AGC-kinase_C"/>
</dbReference>
<dbReference type="AlphaFoldDB" id="A0A8H5B688"/>
<dbReference type="SUPFAM" id="SSF56112">
    <property type="entry name" value="Protein kinase-like (PK-like)"/>
    <property type="match status" value="1"/>
</dbReference>
<feature type="domain" description="Protein kinase" evidence="11">
    <location>
        <begin position="656"/>
        <end position="914"/>
    </location>
</feature>
<dbReference type="PROSITE" id="PS51285">
    <property type="entry name" value="AGC_KINASE_CTER"/>
    <property type="match status" value="1"/>
</dbReference>
<dbReference type="FunFam" id="3.30.200.20:FF:000005">
    <property type="entry name" value="cAMP-dependent protein kinase catalytic subunit"/>
    <property type="match status" value="1"/>
</dbReference>
<evidence type="ECO:0000256" key="6">
    <source>
        <dbReference type="ARBA" id="ARBA00022840"/>
    </source>
</evidence>
<evidence type="ECO:0000256" key="9">
    <source>
        <dbReference type="PROSITE-ProRule" id="PRU10141"/>
    </source>
</evidence>
<dbReference type="InterPro" id="IPR011009">
    <property type="entry name" value="Kinase-like_dom_sf"/>
</dbReference>
<evidence type="ECO:0000256" key="10">
    <source>
        <dbReference type="SAM" id="MobiDB-lite"/>
    </source>
</evidence>
<evidence type="ECO:0000256" key="7">
    <source>
        <dbReference type="ARBA" id="ARBA00047292"/>
    </source>
</evidence>
<gene>
    <name evidence="13" type="ORF">D9611_003739</name>
</gene>
<accession>A0A8H5B688</accession>
<proteinExistence type="predicted"/>
<feature type="compositionally biased region" description="Basic and acidic residues" evidence="10">
    <location>
        <begin position="632"/>
        <end position="641"/>
    </location>
</feature>
<feature type="domain" description="AGC-kinase C-terminal" evidence="12">
    <location>
        <begin position="915"/>
        <end position="980"/>
    </location>
</feature>
<evidence type="ECO:0000256" key="4">
    <source>
        <dbReference type="ARBA" id="ARBA00022741"/>
    </source>
</evidence>
<dbReference type="GO" id="GO:0005829">
    <property type="term" value="C:cytosol"/>
    <property type="evidence" value="ECO:0007669"/>
    <property type="project" value="TreeGrafter"/>
</dbReference>
<dbReference type="InterPro" id="IPR017441">
    <property type="entry name" value="Protein_kinase_ATP_BS"/>
</dbReference>
<evidence type="ECO:0000256" key="3">
    <source>
        <dbReference type="ARBA" id="ARBA00022679"/>
    </source>
</evidence>
<evidence type="ECO:0000259" key="12">
    <source>
        <dbReference type="PROSITE" id="PS51285"/>
    </source>
</evidence>
<dbReference type="InterPro" id="IPR000719">
    <property type="entry name" value="Prot_kinase_dom"/>
</dbReference>
<dbReference type="InterPro" id="IPR008271">
    <property type="entry name" value="Ser/Thr_kinase_AS"/>
</dbReference>
<evidence type="ECO:0000313" key="13">
    <source>
        <dbReference type="EMBL" id="KAF5317391.1"/>
    </source>
</evidence>